<dbReference type="EMBL" id="JBBKZT010000017">
    <property type="protein sequence ID" value="MEJ8850810.1"/>
    <property type="molecule type" value="Genomic_DNA"/>
</dbReference>
<accession>A0ABU8WTC8</accession>
<protein>
    <submittedName>
        <fullName evidence="1">Uncharacterized protein</fullName>
    </submittedName>
</protein>
<name>A0ABU8WTC8_9BURK</name>
<organism evidence="1 2">
    <name type="scientific">Variovorax rhizosphaerae</name>
    <dbReference type="NCBI Taxonomy" id="1836200"/>
    <lineage>
        <taxon>Bacteria</taxon>
        <taxon>Pseudomonadati</taxon>
        <taxon>Pseudomonadota</taxon>
        <taxon>Betaproteobacteria</taxon>
        <taxon>Burkholderiales</taxon>
        <taxon>Comamonadaceae</taxon>
        <taxon>Variovorax</taxon>
    </lineage>
</organism>
<sequence>MEQLNPDVWIAACAHRLQLRWRSVDPSELEEVADGIWHDERLRAMGPSEAAAAWLKPIACDDGNQGRHRLVD</sequence>
<evidence type="ECO:0000313" key="2">
    <source>
        <dbReference type="Proteomes" id="UP001385892"/>
    </source>
</evidence>
<proteinExistence type="predicted"/>
<dbReference type="Proteomes" id="UP001385892">
    <property type="component" value="Unassembled WGS sequence"/>
</dbReference>
<gene>
    <name evidence="1" type="ORF">WKW82_29505</name>
</gene>
<dbReference type="RefSeq" id="WP_340346266.1">
    <property type="nucleotide sequence ID" value="NZ_JBBKZT010000017.1"/>
</dbReference>
<reference evidence="1 2" key="1">
    <citation type="submission" date="2024-03" db="EMBL/GenBank/DDBJ databases">
        <title>Novel species of the genus Variovorax.</title>
        <authorList>
            <person name="Liu Q."/>
            <person name="Xin Y.-H."/>
        </authorList>
    </citation>
    <scope>NUCLEOTIDE SEQUENCE [LARGE SCALE GENOMIC DNA]</scope>
    <source>
        <strain evidence="1 2">KACC 18900</strain>
    </source>
</reference>
<keyword evidence="2" id="KW-1185">Reference proteome</keyword>
<evidence type="ECO:0000313" key="1">
    <source>
        <dbReference type="EMBL" id="MEJ8850810.1"/>
    </source>
</evidence>
<comment type="caution">
    <text evidence="1">The sequence shown here is derived from an EMBL/GenBank/DDBJ whole genome shotgun (WGS) entry which is preliminary data.</text>
</comment>